<comment type="caution">
    <text evidence="1">The sequence shown here is derived from an EMBL/GenBank/DDBJ whole genome shotgun (WGS) entry which is preliminary data.</text>
</comment>
<dbReference type="RefSeq" id="WP_046349663.1">
    <property type="nucleotide sequence ID" value="NZ_BBWU01000052.1"/>
</dbReference>
<keyword evidence="2" id="KW-1185">Reference proteome</keyword>
<dbReference type="Gene3D" id="3.40.50.150">
    <property type="entry name" value="Vaccinia Virus protein VP39"/>
    <property type="match status" value="1"/>
</dbReference>
<protein>
    <recommendedName>
        <fullName evidence="3">Methyltransferase type 11 domain-containing protein</fullName>
    </recommendedName>
</protein>
<evidence type="ECO:0000313" key="1">
    <source>
        <dbReference type="EMBL" id="GAO40889.1"/>
    </source>
</evidence>
<name>A0A0E9MTL1_9SPHN</name>
<sequence length="248" mass="27213">MTDHVYSGGFYDYIDAGSRASARTVARLLLGEVAVESLLDVGAGHGAWAAEWIAAGVPDVVAVDGDYVARDRLAIPSDRFRPHDLAQPLDLGRRFDLVQSLEVAEHLPASAADGFVETLTRHGDLILFSAAVKHQGGEHHVNEQPLSYWRAKFAVRGYAPYDWIRPRIAADRAVMPWYRFNTLLYANEAGAARLSPAIRATRVADAAPVDIAGDLRWRTRRAMVRLIPPALVKPIAMAKANVEARLRG</sequence>
<dbReference type="EMBL" id="BBWU01000052">
    <property type="protein sequence ID" value="GAO40889.1"/>
    <property type="molecule type" value="Genomic_DNA"/>
</dbReference>
<reference evidence="1 2" key="1">
    <citation type="submission" date="2015-04" db="EMBL/GenBank/DDBJ databases">
        <title>Whole genome shotgun sequence of Sphingomonas changbaiensis NBRC 104936.</title>
        <authorList>
            <person name="Katano-Makiyama Y."/>
            <person name="Hosoyama A."/>
            <person name="Hashimoto M."/>
            <person name="Noguchi M."/>
            <person name="Tsuchikane K."/>
            <person name="Ohji S."/>
            <person name="Yamazoe A."/>
            <person name="Ichikawa N."/>
            <person name="Kimura A."/>
            <person name="Fujita N."/>
        </authorList>
    </citation>
    <scope>NUCLEOTIDE SEQUENCE [LARGE SCALE GENOMIC DNA]</scope>
    <source>
        <strain evidence="1 2">NBRC 104936</strain>
    </source>
</reference>
<dbReference type="STRING" id="1219043.SCH01S_52_00720"/>
<accession>A0A0E9MTL1</accession>
<gene>
    <name evidence="1" type="ORF">SCH01S_52_00720</name>
</gene>
<dbReference type="SUPFAM" id="SSF53335">
    <property type="entry name" value="S-adenosyl-L-methionine-dependent methyltransferases"/>
    <property type="match status" value="1"/>
</dbReference>
<dbReference type="Proteomes" id="UP000033202">
    <property type="component" value="Unassembled WGS sequence"/>
</dbReference>
<dbReference type="OrthoDB" id="9791837at2"/>
<evidence type="ECO:0000313" key="2">
    <source>
        <dbReference type="Proteomes" id="UP000033202"/>
    </source>
</evidence>
<dbReference type="AlphaFoldDB" id="A0A0E9MTL1"/>
<dbReference type="Pfam" id="PF13489">
    <property type="entry name" value="Methyltransf_23"/>
    <property type="match status" value="1"/>
</dbReference>
<proteinExistence type="predicted"/>
<organism evidence="1 2">
    <name type="scientific">Sphingomonas changbaiensis NBRC 104936</name>
    <dbReference type="NCBI Taxonomy" id="1219043"/>
    <lineage>
        <taxon>Bacteria</taxon>
        <taxon>Pseudomonadati</taxon>
        <taxon>Pseudomonadota</taxon>
        <taxon>Alphaproteobacteria</taxon>
        <taxon>Sphingomonadales</taxon>
        <taxon>Sphingomonadaceae</taxon>
        <taxon>Sphingomonas</taxon>
    </lineage>
</organism>
<dbReference type="InterPro" id="IPR029063">
    <property type="entry name" value="SAM-dependent_MTases_sf"/>
</dbReference>
<evidence type="ECO:0008006" key="3">
    <source>
        <dbReference type="Google" id="ProtNLM"/>
    </source>
</evidence>